<dbReference type="GO" id="GO:0030490">
    <property type="term" value="P:maturation of SSU-rRNA"/>
    <property type="evidence" value="ECO:0007669"/>
    <property type="project" value="UniProtKB-UniRule"/>
</dbReference>
<comment type="similarity">
    <text evidence="2">Belongs to the RbfA family.</text>
</comment>
<dbReference type="GO" id="GO:0043024">
    <property type="term" value="F:ribosomal small subunit binding"/>
    <property type="evidence" value="ECO:0007669"/>
    <property type="project" value="TreeGrafter"/>
</dbReference>
<evidence type="ECO:0000313" key="5">
    <source>
        <dbReference type="Proteomes" id="UP000245911"/>
    </source>
</evidence>
<dbReference type="InterPro" id="IPR015946">
    <property type="entry name" value="KH_dom-like_a/b"/>
</dbReference>
<keyword evidence="2" id="KW-0963">Cytoplasm</keyword>
<accession>A0A2T8HR64</accession>
<feature type="compositionally biased region" description="Acidic residues" evidence="3">
    <location>
        <begin position="141"/>
        <end position="155"/>
    </location>
</feature>
<organism evidence="4 5">
    <name type="scientific">Pararhodobacter oceanensis</name>
    <dbReference type="NCBI Taxonomy" id="2172121"/>
    <lineage>
        <taxon>Bacteria</taxon>
        <taxon>Pseudomonadati</taxon>
        <taxon>Pseudomonadota</taxon>
        <taxon>Alphaproteobacteria</taxon>
        <taxon>Rhodobacterales</taxon>
        <taxon>Paracoccaceae</taxon>
        <taxon>Pararhodobacter</taxon>
    </lineage>
</organism>
<comment type="caution">
    <text evidence="4">The sequence shown here is derived from an EMBL/GenBank/DDBJ whole genome shotgun (WGS) entry which is preliminary data.</text>
</comment>
<dbReference type="NCBIfam" id="TIGR00082">
    <property type="entry name" value="rbfA"/>
    <property type="match status" value="1"/>
</dbReference>
<dbReference type="InterPro" id="IPR023799">
    <property type="entry name" value="RbfA_dom_sf"/>
</dbReference>
<dbReference type="Proteomes" id="UP000245911">
    <property type="component" value="Unassembled WGS sequence"/>
</dbReference>
<dbReference type="InterPro" id="IPR000238">
    <property type="entry name" value="RbfA"/>
</dbReference>
<keyword evidence="1 2" id="KW-0690">Ribosome biogenesis</keyword>
<dbReference type="AlphaFoldDB" id="A0A2T8HR64"/>
<sequence length="155" mass="16929">MGGMSAKRFKSGSGPSQRQLRVAEVIRHRLAEILMRDEIHNADLARMSITVSEVRISADLGYATAFVMPLGGRDAEAALLALRKNKTELRKLVVKGLGLRLAPDLKFELDKSFDAMDNARRMFADPRVQADINAPDRTDDTADAADADDADDSAS</sequence>
<dbReference type="Pfam" id="PF02033">
    <property type="entry name" value="RBFA"/>
    <property type="match status" value="1"/>
</dbReference>
<feature type="region of interest" description="Disordered" evidence="3">
    <location>
        <begin position="126"/>
        <end position="155"/>
    </location>
</feature>
<protein>
    <recommendedName>
        <fullName evidence="2">Ribosome-binding factor A</fullName>
    </recommendedName>
</protein>
<dbReference type="PANTHER" id="PTHR33515:SF1">
    <property type="entry name" value="RIBOSOME-BINDING FACTOR A, CHLOROPLASTIC-RELATED"/>
    <property type="match status" value="1"/>
</dbReference>
<dbReference type="PROSITE" id="PS01319">
    <property type="entry name" value="RBFA"/>
    <property type="match status" value="1"/>
</dbReference>
<dbReference type="InterPro" id="IPR020053">
    <property type="entry name" value="Ribosome-bd_factorA_CS"/>
</dbReference>
<comment type="subcellular location">
    <subcellularLocation>
        <location evidence="2">Cytoplasm</location>
    </subcellularLocation>
</comment>
<dbReference type="EMBL" id="QDKM01000008">
    <property type="protein sequence ID" value="PVH27905.1"/>
    <property type="molecule type" value="Genomic_DNA"/>
</dbReference>
<comment type="function">
    <text evidence="2">One of several proteins that assist in the late maturation steps of the functional core of the 30S ribosomal subunit. Associates with free 30S ribosomal subunits (but not with 30S subunits that are part of 70S ribosomes or polysomes). Required for efficient processing of 16S rRNA. May interact with the 5'-terminal helix region of 16S rRNA.</text>
</comment>
<comment type="subunit">
    <text evidence="2">Monomer. Binds 30S ribosomal subunits, but not 50S ribosomal subunits or 70S ribosomes.</text>
</comment>
<dbReference type="GO" id="GO:0005829">
    <property type="term" value="C:cytosol"/>
    <property type="evidence" value="ECO:0007669"/>
    <property type="project" value="TreeGrafter"/>
</dbReference>
<reference evidence="4 5" key="1">
    <citation type="submission" date="2018-04" db="EMBL/GenBank/DDBJ databases">
        <title>Pararhodobacter oceanense sp. nov., isolated from marine intertidal sediment.</title>
        <authorList>
            <person name="Wang X.-L."/>
            <person name="Du Z.-J."/>
        </authorList>
    </citation>
    <scope>NUCLEOTIDE SEQUENCE [LARGE SCALE GENOMIC DNA]</scope>
    <source>
        <strain evidence="4 5">AM505</strain>
    </source>
</reference>
<dbReference type="NCBIfam" id="NF001802">
    <property type="entry name" value="PRK00521.2-5"/>
    <property type="match status" value="1"/>
</dbReference>
<proteinExistence type="inferred from homology"/>
<name>A0A2T8HR64_9RHOB</name>
<evidence type="ECO:0000256" key="1">
    <source>
        <dbReference type="ARBA" id="ARBA00022517"/>
    </source>
</evidence>
<dbReference type="HAMAP" id="MF_00003">
    <property type="entry name" value="RbfA"/>
    <property type="match status" value="1"/>
</dbReference>
<evidence type="ECO:0000256" key="2">
    <source>
        <dbReference type="HAMAP-Rule" id="MF_00003"/>
    </source>
</evidence>
<keyword evidence="5" id="KW-1185">Reference proteome</keyword>
<dbReference type="PANTHER" id="PTHR33515">
    <property type="entry name" value="RIBOSOME-BINDING FACTOR A, CHLOROPLASTIC-RELATED"/>
    <property type="match status" value="1"/>
</dbReference>
<dbReference type="Gene3D" id="3.30.300.20">
    <property type="match status" value="1"/>
</dbReference>
<evidence type="ECO:0000313" key="4">
    <source>
        <dbReference type="EMBL" id="PVH27905.1"/>
    </source>
</evidence>
<dbReference type="OrthoDB" id="9805051at2"/>
<evidence type="ECO:0000256" key="3">
    <source>
        <dbReference type="SAM" id="MobiDB-lite"/>
    </source>
</evidence>
<gene>
    <name evidence="2" type="primary">rbfA</name>
    <name evidence="4" type="ORF">DDE20_15475</name>
</gene>
<dbReference type="SUPFAM" id="SSF89919">
    <property type="entry name" value="Ribosome-binding factor A, RbfA"/>
    <property type="match status" value="1"/>
</dbReference>